<evidence type="ECO:0000259" key="2">
    <source>
        <dbReference type="Pfam" id="PF13930"/>
    </source>
</evidence>
<feature type="signal peptide" evidence="1">
    <location>
        <begin position="1"/>
        <end position="18"/>
    </location>
</feature>
<dbReference type="EMBL" id="DXDX01000021">
    <property type="protein sequence ID" value="HIY20457.1"/>
    <property type="molecule type" value="Genomic_DNA"/>
</dbReference>
<feature type="chain" id="PRO_5039724609" evidence="1">
    <location>
        <begin position="19"/>
        <end position="299"/>
    </location>
</feature>
<sequence length="299" mass="32655">MNQMQTILSLFTACTVFLSGCSLPTQFPTGTGENTAAVVQGLEDIPDYSGEPYVVLGDNTPDFPKEDFTTNSFETYGALDNLGRCTTAYANVGVDLMPTEDRGSISQVKPTGWQTAKYDCVDGKYLYNRCHLIGFQLTGENANEQNLITGTRYLNVNGMLPFENMVADYVKETENHVLYRVTPVFEGDELVARGVVMEAMSVEDQGDGVCFEVYCYNVQPGVTIDYATGASALEGTTPDTTDSTTQAQTRYILNTNSKKFHLPDCSGATSMSESNRKEYTGSREDLIAQGYAPCGICKP</sequence>
<organism evidence="3 4">
    <name type="scientific">Candidatus Flavonifractor merdigallinarum</name>
    <dbReference type="NCBI Taxonomy" id="2838589"/>
    <lineage>
        <taxon>Bacteria</taxon>
        <taxon>Bacillati</taxon>
        <taxon>Bacillota</taxon>
        <taxon>Clostridia</taxon>
        <taxon>Eubacteriales</taxon>
        <taxon>Oscillospiraceae</taxon>
        <taxon>Flavonifractor</taxon>
    </lineage>
</organism>
<keyword evidence="3" id="KW-0540">Nuclease</keyword>
<keyword evidence="3" id="KW-0255">Endonuclease</keyword>
<reference evidence="3" key="1">
    <citation type="journal article" date="2021" name="PeerJ">
        <title>Extensive microbial diversity within the chicken gut microbiome revealed by metagenomics and culture.</title>
        <authorList>
            <person name="Gilroy R."/>
            <person name="Ravi A."/>
            <person name="Getino M."/>
            <person name="Pursley I."/>
            <person name="Horton D.L."/>
            <person name="Alikhan N.F."/>
            <person name="Baker D."/>
            <person name="Gharbi K."/>
            <person name="Hall N."/>
            <person name="Watson M."/>
            <person name="Adriaenssens E.M."/>
            <person name="Foster-Nyarko E."/>
            <person name="Jarju S."/>
            <person name="Secka A."/>
            <person name="Antonio M."/>
            <person name="Oren A."/>
            <person name="Chaudhuri R.R."/>
            <person name="La Ragione R."/>
            <person name="Hildebrand F."/>
            <person name="Pallen M.J."/>
        </authorList>
    </citation>
    <scope>NUCLEOTIDE SEQUENCE</scope>
    <source>
        <strain evidence="3">ChiBcec16_6824</strain>
    </source>
</reference>
<gene>
    <name evidence="3" type="ORF">H9841_00970</name>
</gene>
<dbReference type="Gene3D" id="3.40.10.10">
    <property type="entry name" value="DNA Methylphosphotriester Repair Domain"/>
    <property type="match status" value="1"/>
</dbReference>
<protein>
    <submittedName>
        <fullName evidence="3">DNA/RNA non-specific endonuclease</fullName>
    </submittedName>
</protein>
<keyword evidence="1" id="KW-0732">Signal</keyword>
<reference evidence="3" key="2">
    <citation type="submission" date="2021-04" db="EMBL/GenBank/DDBJ databases">
        <authorList>
            <person name="Gilroy R."/>
        </authorList>
    </citation>
    <scope>NUCLEOTIDE SEQUENCE</scope>
    <source>
        <strain evidence="3">ChiBcec16_6824</strain>
    </source>
</reference>
<dbReference type="InterPro" id="IPR044929">
    <property type="entry name" value="DNA/RNA_non-sp_Endonuclease_sf"/>
</dbReference>
<dbReference type="Gene3D" id="3.40.570.10">
    <property type="entry name" value="Extracellular Endonuclease, subunit A"/>
    <property type="match status" value="1"/>
</dbReference>
<evidence type="ECO:0000313" key="3">
    <source>
        <dbReference type="EMBL" id="HIY20457.1"/>
    </source>
</evidence>
<dbReference type="InterPro" id="IPR035451">
    <property type="entry name" value="Ada-like_dom_sf"/>
</dbReference>
<proteinExistence type="predicted"/>
<dbReference type="Pfam" id="PF13930">
    <property type="entry name" value="Endonuclea_NS_2"/>
    <property type="match status" value="1"/>
</dbReference>
<dbReference type="InterPro" id="IPR044927">
    <property type="entry name" value="Endonuclea_NS_2"/>
</dbReference>
<dbReference type="AlphaFoldDB" id="A0A9D1Y7I3"/>
<dbReference type="Proteomes" id="UP000823868">
    <property type="component" value="Unassembled WGS sequence"/>
</dbReference>
<dbReference type="SUPFAM" id="SSF57884">
    <property type="entry name" value="Ada DNA repair protein, N-terminal domain (N-Ada 10)"/>
    <property type="match status" value="1"/>
</dbReference>
<keyword evidence="3" id="KW-0378">Hydrolase</keyword>
<dbReference type="GO" id="GO:0004519">
    <property type="term" value="F:endonuclease activity"/>
    <property type="evidence" value="ECO:0007669"/>
    <property type="project" value="UniProtKB-KW"/>
</dbReference>
<comment type="caution">
    <text evidence="3">The sequence shown here is derived from an EMBL/GenBank/DDBJ whole genome shotgun (WGS) entry which is preliminary data.</text>
</comment>
<name>A0A9D1Y7I3_9FIRM</name>
<evidence type="ECO:0000313" key="4">
    <source>
        <dbReference type="Proteomes" id="UP000823868"/>
    </source>
</evidence>
<accession>A0A9D1Y7I3</accession>
<evidence type="ECO:0000256" key="1">
    <source>
        <dbReference type="SAM" id="SignalP"/>
    </source>
</evidence>
<feature type="domain" description="Type VII secretion system protein EssD-like" evidence="2">
    <location>
        <begin position="74"/>
        <end position="200"/>
    </location>
</feature>